<accession>A0ABP2I9T9</accession>
<dbReference type="GO" id="GO:0016757">
    <property type="term" value="F:glycosyltransferase activity"/>
    <property type="evidence" value="ECO:0007669"/>
    <property type="project" value="UniProtKB-KW"/>
</dbReference>
<dbReference type="PANTHER" id="PTHR43685:SF2">
    <property type="entry name" value="GLYCOSYLTRANSFERASE 2-LIKE DOMAIN-CONTAINING PROTEIN"/>
    <property type="match status" value="1"/>
</dbReference>
<dbReference type="SUPFAM" id="SSF53756">
    <property type="entry name" value="UDP-Glycosyltransferase/glycogen phosphorylase"/>
    <property type="match status" value="1"/>
</dbReference>
<dbReference type="EC" id="2.4.-.-" evidence="2"/>
<keyword evidence="2" id="KW-0808">Transferase</keyword>
<reference evidence="2 3" key="1">
    <citation type="submission" date="2010-04" db="EMBL/GenBank/DDBJ databases">
        <authorList>
            <person name="Weinstock G."/>
            <person name="Sodergren E."/>
            <person name="Clifton S."/>
            <person name="Fulton L."/>
            <person name="Fulton B."/>
            <person name="Courtney L."/>
            <person name="Fronick C."/>
            <person name="Harrison M."/>
            <person name="Strong C."/>
            <person name="Farmer C."/>
            <person name="Delahaunty K."/>
            <person name="Markovic C."/>
            <person name="Hall O."/>
            <person name="Minx P."/>
            <person name="Tomlinson C."/>
            <person name="Mitreva M."/>
            <person name="Hou S."/>
            <person name="Wollam A."/>
            <person name="Pepin K.H."/>
            <person name="Johnson M."/>
            <person name="Bhonagiri V."/>
            <person name="Zhang X."/>
            <person name="Suruliraj S."/>
            <person name="Warren W."/>
            <person name="Chinwalla A."/>
            <person name="Mardis E.R."/>
            <person name="Wilson R.K."/>
        </authorList>
    </citation>
    <scope>NUCLEOTIDE SEQUENCE [LARGE SCALE GENOMIC DNA]</scope>
    <source>
        <strain evidence="2 3">DSM 20306</strain>
    </source>
</reference>
<feature type="domain" description="Glycosyltransferase 2-like" evidence="1">
    <location>
        <begin position="39"/>
        <end position="157"/>
    </location>
</feature>
<evidence type="ECO:0000313" key="3">
    <source>
        <dbReference type="Proteomes" id="UP000006015"/>
    </source>
</evidence>
<dbReference type="EMBL" id="ADNS01000031">
    <property type="protein sequence ID" value="EFG80253.1"/>
    <property type="molecule type" value="Genomic_DNA"/>
</dbReference>
<organism evidence="2 3">
    <name type="scientific">Corynebacterium ammoniagenes DSM 20306</name>
    <dbReference type="NCBI Taxonomy" id="649754"/>
    <lineage>
        <taxon>Bacteria</taxon>
        <taxon>Bacillati</taxon>
        <taxon>Actinomycetota</taxon>
        <taxon>Actinomycetes</taxon>
        <taxon>Mycobacteriales</taxon>
        <taxon>Corynebacteriaceae</taxon>
        <taxon>Corynebacterium</taxon>
    </lineage>
</organism>
<keyword evidence="3" id="KW-1185">Reference proteome</keyword>
<evidence type="ECO:0000259" key="1">
    <source>
        <dbReference type="Pfam" id="PF00535"/>
    </source>
</evidence>
<dbReference type="Gene3D" id="3.90.550.10">
    <property type="entry name" value="Spore Coat Polysaccharide Biosynthesis Protein SpsA, Chain A"/>
    <property type="match status" value="1"/>
</dbReference>
<dbReference type="InterPro" id="IPR050834">
    <property type="entry name" value="Glycosyltransf_2"/>
</dbReference>
<name>A0ABP2I9T9_CORAM</name>
<sequence>MDTFKELKREIDIKRDRFERIERRAANSSLTVRYLPGVSVIVPCHQAVGTLGQTLQSLYSQSVDFEEFEVIMVLNGADDGSSKLVSDFASQHPEMNLRVYHNSRLGAGAARNVGLNMVRHKYTTFVDADDFVEKHFLKNALEAMPSHAAIVASPIHNLDTLGRLDSENTLNLRYEEYRGKTVPVAEVPWLLGFNACKLVPSELLVERRYREDLVSGEDLVFFSTLLSLENLSVVFPSSTDGAAYVRRLSQNSVSRKAPSFDFNVKQRVQCMAALNAIDVTGESKKALIMLQRAQASFVKKYLEQNPIDVDRLDALLVEMAFVDFPWNWLNDGKARDLVFSYYFVPYADTSAVIAAKAIAERSRIVDVISASMDKKREKDTSLKFLCSRWLDKSIEVSVAPSFADWKLNIEFAKKALESARNRQAVRGTNYETLYSRALWMGSHIAGALFKIEYPEVIWTAEFSDPLRFDVEGLPRQGMLPIDSDSSMFLEIIAARFEEELEVSTVFDLVEAVTMLLADELLFTNQNQLEYMLSKYPEAFATRVRKKAQVREHPSPRQADYQVVRAESNFSPGRINIAYFGAFYVNRGLGDVFTAIQNLSVSEQNQVCLHIYCTDVAGAKGQVLDLGLSGVVKVHPYLPYLQFLNATTKADVLLVNDIQRSADMEINPFLPSKYSDYRASGTKIWGILDVGSPLSRKPIEYKSENGNVPSSLKVLREIISKNRFKVAAPALT</sequence>
<dbReference type="SUPFAM" id="SSF53448">
    <property type="entry name" value="Nucleotide-diphospho-sugar transferases"/>
    <property type="match status" value="1"/>
</dbReference>
<gene>
    <name evidence="2" type="ORF">HMPREF0281_02346</name>
</gene>
<keyword evidence="2" id="KW-0328">Glycosyltransferase</keyword>
<dbReference type="RefSeq" id="WP_003849242.1">
    <property type="nucleotide sequence ID" value="NZ_CP009244.1"/>
</dbReference>
<dbReference type="InterPro" id="IPR001173">
    <property type="entry name" value="Glyco_trans_2-like"/>
</dbReference>
<evidence type="ECO:0000313" key="2">
    <source>
        <dbReference type="EMBL" id="EFG80253.1"/>
    </source>
</evidence>
<dbReference type="CDD" id="cd00761">
    <property type="entry name" value="Glyco_tranf_GTA_type"/>
    <property type="match status" value="1"/>
</dbReference>
<dbReference type="PANTHER" id="PTHR43685">
    <property type="entry name" value="GLYCOSYLTRANSFERASE"/>
    <property type="match status" value="1"/>
</dbReference>
<dbReference type="Pfam" id="PF00535">
    <property type="entry name" value="Glycos_transf_2"/>
    <property type="match status" value="1"/>
</dbReference>
<comment type="caution">
    <text evidence="2">The sequence shown here is derived from an EMBL/GenBank/DDBJ whole genome shotgun (WGS) entry which is preliminary data.</text>
</comment>
<dbReference type="InterPro" id="IPR029044">
    <property type="entry name" value="Nucleotide-diphossugar_trans"/>
</dbReference>
<protein>
    <submittedName>
        <fullName evidence="2">Glycosyltransferase, group 2 family protein</fullName>
        <ecNumber evidence="2">2.4.-.-</ecNumber>
    </submittedName>
</protein>
<proteinExistence type="predicted"/>
<dbReference type="Proteomes" id="UP000006015">
    <property type="component" value="Unassembled WGS sequence"/>
</dbReference>